<evidence type="ECO:0000313" key="1">
    <source>
        <dbReference type="EMBL" id="RHN54219.1"/>
    </source>
</evidence>
<accession>A0A396HLN2</accession>
<dbReference type="Gramene" id="rna29219">
    <property type="protein sequence ID" value="RHN54219.1"/>
    <property type="gene ID" value="gene29219"/>
</dbReference>
<dbReference type="Proteomes" id="UP000265566">
    <property type="component" value="Chromosome 5"/>
</dbReference>
<comment type="caution">
    <text evidence="1">The sequence shown here is derived from an EMBL/GenBank/DDBJ whole genome shotgun (WGS) entry which is preliminary data.</text>
</comment>
<evidence type="ECO:0000313" key="2">
    <source>
        <dbReference type="Proteomes" id="UP000265566"/>
    </source>
</evidence>
<name>A0A396HLN2_MEDTR</name>
<dbReference type="AlphaFoldDB" id="A0A396HLN2"/>
<reference evidence="2" key="1">
    <citation type="journal article" date="2018" name="Nat. Plants">
        <title>Whole-genome landscape of Medicago truncatula symbiotic genes.</title>
        <authorList>
            <person name="Pecrix Y."/>
            <person name="Staton S.E."/>
            <person name="Sallet E."/>
            <person name="Lelandais-Briere C."/>
            <person name="Moreau S."/>
            <person name="Carrere S."/>
            <person name="Blein T."/>
            <person name="Jardinaud M.F."/>
            <person name="Latrasse D."/>
            <person name="Zouine M."/>
            <person name="Zahm M."/>
            <person name="Kreplak J."/>
            <person name="Mayjonade B."/>
            <person name="Satge C."/>
            <person name="Perez M."/>
            <person name="Cauet S."/>
            <person name="Marande W."/>
            <person name="Chantry-Darmon C."/>
            <person name="Lopez-Roques C."/>
            <person name="Bouchez O."/>
            <person name="Berard A."/>
            <person name="Debelle F."/>
            <person name="Munos S."/>
            <person name="Bendahmane A."/>
            <person name="Berges H."/>
            <person name="Niebel A."/>
            <person name="Buitink J."/>
            <person name="Frugier F."/>
            <person name="Benhamed M."/>
            <person name="Crespi M."/>
            <person name="Gouzy J."/>
            <person name="Gamas P."/>
        </authorList>
    </citation>
    <scope>NUCLEOTIDE SEQUENCE [LARGE SCALE GENOMIC DNA]</scope>
    <source>
        <strain evidence="2">cv. Jemalong A17</strain>
    </source>
</reference>
<gene>
    <name evidence="1" type="ORF">MtrunA17_Chr5g0404331</name>
</gene>
<dbReference type="EMBL" id="PSQE01000005">
    <property type="protein sequence ID" value="RHN54219.1"/>
    <property type="molecule type" value="Genomic_DNA"/>
</dbReference>
<protein>
    <submittedName>
        <fullName evidence="1">Uncharacterized protein</fullName>
    </submittedName>
</protein>
<sequence length="43" mass="4923">MDHILSRWKPPHKGLIKINVEDNFLEDISRLGVGRVVRGHDSS</sequence>
<proteinExistence type="predicted"/>
<organism evidence="1 2">
    <name type="scientific">Medicago truncatula</name>
    <name type="common">Barrel medic</name>
    <name type="synonym">Medicago tribuloides</name>
    <dbReference type="NCBI Taxonomy" id="3880"/>
    <lineage>
        <taxon>Eukaryota</taxon>
        <taxon>Viridiplantae</taxon>
        <taxon>Streptophyta</taxon>
        <taxon>Embryophyta</taxon>
        <taxon>Tracheophyta</taxon>
        <taxon>Spermatophyta</taxon>
        <taxon>Magnoliopsida</taxon>
        <taxon>eudicotyledons</taxon>
        <taxon>Gunneridae</taxon>
        <taxon>Pentapetalae</taxon>
        <taxon>rosids</taxon>
        <taxon>fabids</taxon>
        <taxon>Fabales</taxon>
        <taxon>Fabaceae</taxon>
        <taxon>Papilionoideae</taxon>
        <taxon>50 kb inversion clade</taxon>
        <taxon>NPAAA clade</taxon>
        <taxon>Hologalegina</taxon>
        <taxon>IRL clade</taxon>
        <taxon>Trifolieae</taxon>
        <taxon>Medicago</taxon>
    </lineage>
</organism>